<evidence type="ECO:0000259" key="1">
    <source>
        <dbReference type="Pfam" id="PF00078"/>
    </source>
</evidence>
<gene>
    <name evidence="2" type="ORF">L195_g010344</name>
</gene>
<dbReference type="PANTHER" id="PTHR48462">
    <property type="entry name" value="PROTEIN, PUTATIVE-RELATED"/>
    <property type="match status" value="1"/>
</dbReference>
<dbReference type="EMBL" id="ASHM01006264">
    <property type="protein sequence ID" value="PNY13681.1"/>
    <property type="molecule type" value="Genomic_DNA"/>
</dbReference>
<protein>
    <submittedName>
        <fullName evidence="2">Auxilin-like protein</fullName>
    </submittedName>
</protein>
<accession>A0A2K3PEF8</accession>
<sequence>MSSTGVQQGGPLGPLLFALVLHPLIHKIRDNCKLLFHAWYLDDGSVVGNSREVAKALDIIRDTGPRLGLHWEAGVGVKLLGGAVSRDKGFIEGVAMKRVVRAVELIHLLPQLKDAQSELLLLRSCPYFGDLQWRVSSLPIRVGGLGLYSTVEAASYAFVASRAQTWILQDHILRDSGIYGMDFDFNISLDGLRDMLPTFDISNFATKDTVPRKSRHILASGLFTIPVDGLRQHMSPVKYLTILRYRLMITIFPIDDVCSVCRKPCLDQFGSMEFIVRSFQASNMRMPLSGMFFVTF</sequence>
<comment type="caution">
    <text evidence="2">The sequence shown here is derived from an EMBL/GenBank/DDBJ whole genome shotgun (WGS) entry which is preliminary data.</text>
</comment>
<reference evidence="2 3" key="1">
    <citation type="journal article" date="2014" name="Am. J. Bot.">
        <title>Genome assembly and annotation for red clover (Trifolium pratense; Fabaceae).</title>
        <authorList>
            <person name="Istvanek J."/>
            <person name="Jaros M."/>
            <person name="Krenek A."/>
            <person name="Repkova J."/>
        </authorList>
    </citation>
    <scope>NUCLEOTIDE SEQUENCE [LARGE SCALE GENOMIC DNA]</scope>
    <source>
        <strain evidence="3">cv. Tatra</strain>
        <tissue evidence="2">Young leaves</tissue>
    </source>
</reference>
<evidence type="ECO:0000313" key="3">
    <source>
        <dbReference type="Proteomes" id="UP000236291"/>
    </source>
</evidence>
<evidence type="ECO:0000313" key="2">
    <source>
        <dbReference type="EMBL" id="PNY13681.1"/>
    </source>
</evidence>
<dbReference type="InterPro" id="IPR000477">
    <property type="entry name" value="RT_dom"/>
</dbReference>
<organism evidence="2 3">
    <name type="scientific">Trifolium pratense</name>
    <name type="common">Red clover</name>
    <dbReference type="NCBI Taxonomy" id="57577"/>
    <lineage>
        <taxon>Eukaryota</taxon>
        <taxon>Viridiplantae</taxon>
        <taxon>Streptophyta</taxon>
        <taxon>Embryophyta</taxon>
        <taxon>Tracheophyta</taxon>
        <taxon>Spermatophyta</taxon>
        <taxon>Magnoliopsida</taxon>
        <taxon>eudicotyledons</taxon>
        <taxon>Gunneridae</taxon>
        <taxon>Pentapetalae</taxon>
        <taxon>rosids</taxon>
        <taxon>fabids</taxon>
        <taxon>Fabales</taxon>
        <taxon>Fabaceae</taxon>
        <taxon>Papilionoideae</taxon>
        <taxon>50 kb inversion clade</taxon>
        <taxon>NPAAA clade</taxon>
        <taxon>Hologalegina</taxon>
        <taxon>IRL clade</taxon>
        <taxon>Trifolieae</taxon>
        <taxon>Trifolium</taxon>
    </lineage>
</organism>
<feature type="domain" description="Reverse transcriptase" evidence="1">
    <location>
        <begin position="3"/>
        <end position="63"/>
    </location>
</feature>
<proteinExistence type="predicted"/>
<reference evidence="2 3" key="2">
    <citation type="journal article" date="2017" name="Front. Plant Sci.">
        <title>Gene Classification and Mining of Molecular Markers Useful in Red Clover (Trifolium pratense) Breeding.</title>
        <authorList>
            <person name="Istvanek J."/>
            <person name="Dluhosova J."/>
            <person name="Dluhos P."/>
            <person name="Patkova L."/>
            <person name="Nedelnik J."/>
            <person name="Repkova J."/>
        </authorList>
    </citation>
    <scope>NUCLEOTIDE SEQUENCE [LARGE SCALE GENOMIC DNA]</scope>
    <source>
        <strain evidence="3">cv. Tatra</strain>
        <tissue evidence="2">Young leaves</tissue>
    </source>
</reference>
<dbReference type="AlphaFoldDB" id="A0A2K3PEF8"/>
<dbReference type="Proteomes" id="UP000236291">
    <property type="component" value="Unassembled WGS sequence"/>
</dbReference>
<dbReference type="Pfam" id="PF00078">
    <property type="entry name" value="RVT_1"/>
    <property type="match status" value="1"/>
</dbReference>
<name>A0A2K3PEF8_TRIPR</name>
<dbReference type="PANTHER" id="PTHR48462:SF1">
    <property type="entry name" value="PROTEIN, PUTATIVE-RELATED"/>
    <property type="match status" value="1"/>
</dbReference>